<keyword evidence="8" id="KW-0472">Membrane</keyword>
<evidence type="ECO:0000256" key="3">
    <source>
        <dbReference type="ARBA" id="ARBA00022597"/>
    </source>
</evidence>
<keyword evidence="4" id="KW-0677">Repeat</keyword>
<evidence type="ECO:0000256" key="8">
    <source>
        <dbReference type="ARBA" id="ARBA00023136"/>
    </source>
</evidence>
<dbReference type="GO" id="GO:0016887">
    <property type="term" value="F:ATP hydrolysis activity"/>
    <property type="evidence" value="ECO:0007669"/>
    <property type="project" value="InterPro"/>
</dbReference>
<dbReference type="OrthoDB" id="9789994at2"/>
<keyword evidence="2" id="KW-1003">Cell membrane</keyword>
<reference evidence="10 11" key="1">
    <citation type="submission" date="2019-06" db="EMBL/GenBank/DDBJ databases">
        <title>Genome sequence of Litorilinea aerophila BAA-2444.</title>
        <authorList>
            <person name="Maclea K.S."/>
            <person name="Maurais E.G."/>
            <person name="Iannazzi L.C."/>
        </authorList>
    </citation>
    <scope>NUCLEOTIDE SEQUENCE [LARGE SCALE GENOMIC DNA]</scope>
    <source>
        <strain evidence="10 11">ATCC BAA-2444</strain>
    </source>
</reference>
<protein>
    <submittedName>
        <fullName evidence="10">Sugar ABC transporter ATP-binding protein</fullName>
    </submittedName>
</protein>
<keyword evidence="1" id="KW-0813">Transport</keyword>
<dbReference type="PROSITE" id="PS50893">
    <property type="entry name" value="ABC_TRANSPORTER_2"/>
    <property type="match status" value="2"/>
</dbReference>
<name>A0A540VKN2_9CHLR</name>
<evidence type="ECO:0000256" key="1">
    <source>
        <dbReference type="ARBA" id="ARBA00022448"/>
    </source>
</evidence>
<organism evidence="10 11">
    <name type="scientific">Litorilinea aerophila</name>
    <dbReference type="NCBI Taxonomy" id="1204385"/>
    <lineage>
        <taxon>Bacteria</taxon>
        <taxon>Bacillati</taxon>
        <taxon>Chloroflexota</taxon>
        <taxon>Caldilineae</taxon>
        <taxon>Caldilineales</taxon>
        <taxon>Caldilineaceae</taxon>
        <taxon>Litorilinea</taxon>
    </lineage>
</organism>
<dbReference type="InterPro" id="IPR003593">
    <property type="entry name" value="AAA+_ATPase"/>
</dbReference>
<dbReference type="RefSeq" id="WP_141608523.1">
    <property type="nucleotide sequence ID" value="NZ_VIGC02000003.1"/>
</dbReference>
<feature type="domain" description="ABC transporter" evidence="9">
    <location>
        <begin position="247"/>
        <end position="488"/>
    </location>
</feature>
<keyword evidence="11" id="KW-1185">Reference proteome</keyword>
<dbReference type="Pfam" id="PF00005">
    <property type="entry name" value="ABC_tran"/>
    <property type="match status" value="2"/>
</dbReference>
<gene>
    <name evidence="10" type="ORF">FKZ61_02615</name>
</gene>
<evidence type="ECO:0000313" key="11">
    <source>
        <dbReference type="Proteomes" id="UP000317371"/>
    </source>
</evidence>
<comment type="caution">
    <text evidence="10">The sequence shown here is derived from an EMBL/GenBank/DDBJ whole genome shotgun (WGS) entry which is preliminary data.</text>
</comment>
<keyword evidence="3" id="KW-0762">Sugar transport</keyword>
<keyword evidence="5" id="KW-0547">Nucleotide-binding</keyword>
<dbReference type="SMART" id="SM00382">
    <property type="entry name" value="AAA"/>
    <property type="match status" value="1"/>
</dbReference>
<evidence type="ECO:0000256" key="7">
    <source>
        <dbReference type="ARBA" id="ARBA00022967"/>
    </source>
</evidence>
<dbReference type="GO" id="GO:0005524">
    <property type="term" value="F:ATP binding"/>
    <property type="evidence" value="ECO:0007669"/>
    <property type="project" value="UniProtKB-KW"/>
</dbReference>
<dbReference type="SUPFAM" id="SSF52540">
    <property type="entry name" value="P-loop containing nucleoside triphosphate hydrolases"/>
    <property type="match status" value="2"/>
</dbReference>
<dbReference type="InParanoid" id="A0A540VKN2"/>
<dbReference type="AlphaFoldDB" id="A0A540VKN2"/>
<dbReference type="InterPro" id="IPR050107">
    <property type="entry name" value="ABC_carbohydrate_import_ATPase"/>
</dbReference>
<dbReference type="EMBL" id="VIGC01000003">
    <property type="protein sequence ID" value="TQE97330.1"/>
    <property type="molecule type" value="Genomic_DNA"/>
</dbReference>
<evidence type="ECO:0000256" key="2">
    <source>
        <dbReference type="ARBA" id="ARBA00022475"/>
    </source>
</evidence>
<proteinExistence type="predicted"/>
<feature type="domain" description="ABC transporter" evidence="9">
    <location>
        <begin position="8"/>
        <end position="233"/>
    </location>
</feature>
<evidence type="ECO:0000259" key="9">
    <source>
        <dbReference type="PROSITE" id="PS50893"/>
    </source>
</evidence>
<dbReference type="CDD" id="cd03215">
    <property type="entry name" value="ABC_Carb_Monos_II"/>
    <property type="match status" value="1"/>
</dbReference>
<keyword evidence="7" id="KW-1278">Translocase</keyword>
<accession>A0A540VKN2</accession>
<evidence type="ECO:0000256" key="4">
    <source>
        <dbReference type="ARBA" id="ARBA00022737"/>
    </source>
</evidence>
<evidence type="ECO:0000256" key="5">
    <source>
        <dbReference type="ARBA" id="ARBA00022741"/>
    </source>
</evidence>
<dbReference type="InterPro" id="IPR027417">
    <property type="entry name" value="P-loop_NTPase"/>
</dbReference>
<dbReference type="InterPro" id="IPR003439">
    <property type="entry name" value="ABC_transporter-like_ATP-bd"/>
</dbReference>
<dbReference type="PANTHER" id="PTHR43790">
    <property type="entry name" value="CARBOHYDRATE TRANSPORT ATP-BINDING PROTEIN MG119-RELATED"/>
    <property type="match status" value="1"/>
</dbReference>
<dbReference type="PROSITE" id="PS00211">
    <property type="entry name" value="ABC_TRANSPORTER_1"/>
    <property type="match status" value="1"/>
</dbReference>
<dbReference type="PANTHER" id="PTHR43790:SF3">
    <property type="entry name" value="D-ALLOSE IMPORT ATP-BINDING PROTEIN ALSA-RELATED"/>
    <property type="match status" value="1"/>
</dbReference>
<dbReference type="Gene3D" id="3.40.50.300">
    <property type="entry name" value="P-loop containing nucleotide triphosphate hydrolases"/>
    <property type="match status" value="2"/>
</dbReference>
<keyword evidence="6 10" id="KW-0067">ATP-binding</keyword>
<dbReference type="CDD" id="cd03216">
    <property type="entry name" value="ABC_Carb_Monos_I"/>
    <property type="match status" value="1"/>
</dbReference>
<evidence type="ECO:0000256" key="6">
    <source>
        <dbReference type="ARBA" id="ARBA00022840"/>
    </source>
</evidence>
<sequence>MSDPNLLLATSGIAKSYGPVVALTSVDFAVRPGEIHALLGANGAGKSTLVKILAGVQPADAGTVYIRGRPVHFRTPREAMAAGVATVFQDPSLIPDLTVRENLRLSDVGEETFRRWLDRFDLGALDLDALVRELPLDILRMADLARALAREPHVLLLDEITAALTAEQAERIFALLADWRAQGRSAVLITHRLAEVMQVCDRATILRDGRNVALLETRQVNEHRLVEAMLGAPAESTAAAAGPASRADRSQVAFEVRGLSAGDAVQDVSFSLHAGEILGLVALEGQGQDRLFEVLAGDRRPSAGEIWVNGRPRRFASPADAVRDGVVLVPGDRLLALLPNQSVHHNLALPLFNRVTRWLGIPADEPRRVAEAIRRLAIDTRAASQVRRLSGGNQQKVVIGRWLVAGFRTLLCFDPTRGIDIQTKREIYALLRELAANGAAILLYTSELAEIPLVCDRVLVLHAGRIVDEQDAATATESSLLTAAHGLSYESFHESRPDGHDVEVLA</sequence>
<dbReference type="InterPro" id="IPR017871">
    <property type="entry name" value="ABC_transporter-like_CS"/>
</dbReference>
<dbReference type="Proteomes" id="UP000317371">
    <property type="component" value="Unassembled WGS sequence"/>
</dbReference>
<evidence type="ECO:0000313" key="10">
    <source>
        <dbReference type="EMBL" id="TQE97330.1"/>
    </source>
</evidence>